<reference evidence="1 2" key="1">
    <citation type="journal article" date="2013" name="PLoS ONE">
        <title>Assembly-driven community genomics of a hypersaline microbial ecosystem.</title>
        <authorList>
            <person name="Podell S."/>
            <person name="Ugalde J.A."/>
            <person name="Narasingarao P."/>
            <person name="Banfield J.F."/>
            <person name="Heidelberg K.B."/>
            <person name="Allen E.E."/>
        </authorList>
    </citation>
    <scope>NUCLEOTIDE SEQUENCE [LARGE SCALE GENOMIC DNA]</scope>
    <source>
        <strain evidence="2">J07HQW1</strain>
    </source>
</reference>
<proteinExistence type="predicted"/>
<dbReference type="EMBL" id="KE356560">
    <property type="protein sequence ID" value="ERG91608.1"/>
    <property type="molecule type" value="Genomic_DNA"/>
</dbReference>
<dbReference type="STRING" id="1238424.J07HQW1_01642"/>
<dbReference type="AlphaFoldDB" id="U1N5B4"/>
<gene>
    <name evidence="1" type="ORF">J07HQW1_01642</name>
</gene>
<evidence type="ECO:0000313" key="1">
    <source>
        <dbReference type="EMBL" id="ERG91608.1"/>
    </source>
</evidence>
<organism evidence="1 2">
    <name type="scientific">Haloquadratum walsbyi J07HQW1</name>
    <dbReference type="NCBI Taxonomy" id="1238424"/>
    <lineage>
        <taxon>Archaea</taxon>
        <taxon>Methanobacteriati</taxon>
        <taxon>Methanobacteriota</taxon>
        <taxon>Stenosarchaea group</taxon>
        <taxon>Halobacteria</taxon>
        <taxon>Halobacteriales</taxon>
        <taxon>Haloferacaceae</taxon>
        <taxon>Haloquadratum</taxon>
    </lineage>
</organism>
<sequence>MIYWSLTQKYLDEGDIVNVLFMNTRKSYAMTYPHLYEDVSSECECEFECKSE</sequence>
<dbReference type="HOGENOM" id="CLU_3075269_0_0_2"/>
<evidence type="ECO:0000313" key="2">
    <source>
        <dbReference type="Proteomes" id="UP000030649"/>
    </source>
</evidence>
<protein>
    <submittedName>
        <fullName evidence="1">Uncharacterized protein</fullName>
    </submittedName>
</protein>
<accession>U1N5B4</accession>
<name>U1N5B4_9EURY</name>
<dbReference type="Proteomes" id="UP000030649">
    <property type="component" value="Unassembled WGS sequence"/>
</dbReference>